<dbReference type="Gene3D" id="2.160.20.160">
    <property type="match status" value="1"/>
</dbReference>
<dbReference type="Proteomes" id="UP000541136">
    <property type="component" value="Unassembled WGS sequence"/>
</dbReference>
<name>A0A7W9TQE0_CASDE</name>
<gene>
    <name evidence="1" type="ORF">HNR28_002148</name>
</gene>
<dbReference type="AlphaFoldDB" id="A0A7W9TQE0"/>
<organism evidence="1 2">
    <name type="scientific">Castellaniella defragrans</name>
    <name type="common">Alcaligenes defragrans</name>
    <dbReference type="NCBI Taxonomy" id="75697"/>
    <lineage>
        <taxon>Bacteria</taxon>
        <taxon>Pseudomonadati</taxon>
        <taxon>Pseudomonadota</taxon>
        <taxon>Betaproteobacteria</taxon>
        <taxon>Burkholderiales</taxon>
        <taxon>Alcaligenaceae</taxon>
        <taxon>Castellaniella</taxon>
    </lineage>
</organism>
<dbReference type="EMBL" id="JACHIB010000011">
    <property type="protein sequence ID" value="MBB6084103.1"/>
    <property type="molecule type" value="Genomic_DNA"/>
</dbReference>
<reference evidence="1 2" key="1">
    <citation type="submission" date="2020-08" db="EMBL/GenBank/DDBJ databases">
        <title>Genomic Encyclopedia of Type Strains, Phase IV (KMG-IV): sequencing the most valuable type-strain genomes for metagenomic binning, comparative biology and taxonomic classification.</title>
        <authorList>
            <person name="Goeker M."/>
        </authorList>
    </citation>
    <scope>NUCLEOTIDE SEQUENCE [LARGE SCALE GENOMIC DNA]</scope>
    <source>
        <strain evidence="1 2">DSM 12141</strain>
    </source>
</reference>
<evidence type="ECO:0000313" key="1">
    <source>
        <dbReference type="EMBL" id="MBB6084103.1"/>
    </source>
</evidence>
<comment type="caution">
    <text evidence="1">The sequence shown here is derived from an EMBL/GenBank/DDBJ whole genome shotgun (WGS) entry which is preliminary data.</text>
</comment>
<proteinExistence type="predicted"/>
<sequence length="136" mass="13733">MSLSLTGVQFGANPIQVKGGSGNDGVNFTDALGAKATIDLGAGNDSLTVTQGATALTLTAGSTFNGVDGTDTLVLNTTTTAISATRGKMFTGFENIKLADATSSYQAGHIAGITGYEIATTTSGTLTNLVEYVVFR</sequence>
<dbReference type="RefSeq" id="WP_151025078.1">
    <property type="nucleotide sequence ID" value="NZ_JACHIB010000011.1"/>
</dbReference>
<evidence type="ECO:0000313" key="2">
    <source>
        <dbReference type="Proteomes" id="UP000541136"/>
    </source>
</evidence>
<protein>
    <submittedName>
        <fullName evidence="1">Uncharacterized protein</fullName>
    </submittedName>
</protein>
<accession>A0A7W9TQE0</accession>